<dbReference type="STRING" id="1111676.MHC_05125"/>
<evidence type="ECO:0000313" key="2">
    <source>
        <dbReference type="Proteomes" id="UP000009135"/>
    </source>
</evidence>
<organism evidence="1 2">
    <name type="scientific">Mycoplasma haemocanis (strain Illinois)</name>
    <dbReference type="NCBI Taxonomy" id="1111676"/>
    <lineage>
        <taxon>Bacteria</taxon>
        <taxon>Bacillati</taxon>
        <taxon>Mycoplasmatota</taxon>
        <taxon>Mollicutes</taxon>
        <taxon>Mycoplasmataceae</taxon>
        <taxon>Mycoplasma</taxon>
    </lineage>
</organism>
<dbReference type="AlphaFoldDB" id="H6N8A9"/>
<dbReference type="KEGG" id="mhe:MHC_05125"/>
<dbReference type="EMBL" id="CP003199">
    <property type="protein sequence ID" value="AEW45881.1"/>
    <property type="molecule type" value="Genomic_DNA"/>
</dbReference>
<sequence>MNPIKVGIISLSGVGGISGGIIAYKHGVFSESTRIKEKIKGFPIMWADDSVWSAKVTALTSDTTNTFHESLSKLKNPNFTKEKIRDWCIESLNSEFKEEDIRFKNVQDYCVYRNKDKLGSSTLNSRDTTKWTTIKESLKKETGTLSNNMKTIKNKLTGENGTTKDENALKTWCEGFYSEIWMGEKDMDFVDAKTYCKEKTN</sequence>
<reference evidence="1 2" key="1">
    <citation type="journal article" date="2012" name="J. Bacteriol.">
        <title>Complete genome sequence of Mycoplasma haemocanis strain Illinois.</title>
        <authorList>
            <person name="do Nascimento N.C."/>
            <person name="Guimaraes A.M."/>
            <person name="Santos A.P."/>
            <person name="Sanmiguel P.J."/>
            <person name="Messick J.B."/>
        </authorList>
    </citation>
    <scope>NUCLEOTIDE SEQUENCE [LARGE SCALE GENOMIC DNA]</scope>
    <source>
        <strain evidence="1 2">Illinois</strain>
    </source>
</reference>
<dbReference type="Proteomes" id="UP000009135">
    <property type="component" value="Chromosome"/>
</dbReference>
<gene>
    <name evidence="1" type="ordered locus">MHC_05125</name>
</gene>
<name>H6N8A9_MYCHN</name>
<accession>H6N8A9</accession>
<keyword evidence="2" id="KW-1185">Reference proteome</keyword>
<protein>
    <submittedName>
        <fullName evidence="1">Uncharacterized protein</fullName>
    </submittedName>
</protein>
<proteinExistence type="predicted"/>
<dbReference type="HOGENOM" id="CLU_087258_1_0_14"/>
<evidence type="ECO:0000313" key="1">
    <source>
        <dbReference type="EMBL" id="AEW45881.1"/>
    </source>
</evidence>